<organism evidence="5 6">
    <name type="scientific">Moheibacter sediminis</name>
    <dbReference type="NCBI Taxonomy" id="1434700"/>
    <lineage>
        <taxon>Bacteria</taxon>
        <taxon>Pseudomonadati</taxon>
        <taxon>Bacteroidota</taxon>
        <taxon>Flavobacteriia</taxon>
        <taxon>Flavobacteriales</taxon>
        <taxon>Weeksellaceae</taxon>
        <taxon>Moheibacter</taxon>
    </lineage>
</organism>
<dbReference type="AlphaFoldDB" id="A0A1W1ZUT6"/>
<evidence type="ECO:0000256" key="3">
    <source>
        <dbReference type="ARBA" id="ARBA00048447"/>
    </source>
</evidence>
<evidence type="ECO:0000259" key="4">
    <source>
        <dbReference type="Pfam" id="PF01048"/>
    </source>
</evidence>
<keyword evidence="6" id="KW-1185">Reference proteome</keyword>
<dbReference type="GO" id="GO:0006152">
    <property type="term" value="P:purine nucleoside catabolic process"/>
    <property type="evidence" value="ECO:0007669"/>
    <property type="project" value="TreeGrafter"/>
</dbReference>
<dbReference type="EMBL" id="FWXS01000003">
    <property type="protein sequence ID" value="SMC52245.1"/>
    <property type="molecule type" value="Genomic_DNA"/>
</dbReference>
<evidence type="ECO:0000256" key="1">
    <source>
        <dbReference type="ARBA" id="ARBA00011888"/>
    </source>
</evidence>
<reference evidence="6" key="1">
    <citation type="submission" date="2017-04" db="EMBL/GenBank/DDBJ databases">
        <authorList>
            <person name="Varghese N."/>
            <person name="Submissions S."/>
        </authorList>
    </citation>
    <scope>NUCLEOTIDE SEQUENCE [LARGE SCALE GENOMIC DNA]</scope>
    <source>
        <strain evidence="6">CGMCC 1.12708</strain>
    </source>
</reference>
<sequence>MFEIDFMSKAASELILNPDGSIYHCNIRPEHLADLVITVGDPDRVEKVSQYFDSIEFQTRKREIVTHTGSLNGKRITVISTGMGTDNIDIVLSELDAVANINLETGELNPIQKELQFVRLGTSGALQKEIPVDSFVLSSHGLGMDGLLHFYEDSLMVRDLDMEEAFYDHSEWDDSKPVPYVVKGSTDLLELLSSDQTSLGITATACGFYGPQGRKLRLVPSPENINDVLANFEFNGHKITNFEMETSAIYGLSKMLGHEALSLNCIVANRALGEFSKDSYKSIDKMIQYALEKLTN</sequence>
<dbReference type="Proteomes" id="UP000192393">
    <property type="component" value="Unassembled WGS sequence"/>
</dbReference>
<dbReference type="GO" id="GO:0004850">
    <property type="term" value="F:uridine phosphorylase activity"/>
    <property type="evidence" value="ECO:0007669"/>
    <property type="project" value="UniProtKB-EC"/>
</dbReference>
<dbReference type="InterPro" id="IPR035994">
    <property type="entry name" value="Nucleoside_phosphorylase_sf"/>
</dbReference>
<dbReference type="Pfam" id="PF01048">
    <property type="entry name" value="PNP_UDP_1"/>
    <property type="match status" value="1"/>
</dbReference>
<dbReference type="PANTHER" id="PTHR43691">
    <property type="entry name" value="URIDINE PHOSPHORYLASE"/>
    <property type="match status" value="1"/>
</dbReference>
<dbReference type="STRING" id="1434700.SAMN06296427_103257"/>
<gene>
    <name evidence="5" type="ORF">SAMN06296427_103257</name>
</gene>
<dbReference type="InterPro" id="IPR000845">
    <property type="entry name" value="Nucleoside_phosphorylase_d"/>
</dbReference>
<dbReference type="GO" id="GO:0004731">
    <property type="term" value="F:purine-nucleoside phosphorylase activity"/>
    <property type="evidence" value="ECO:0007669"/>
    <property type="project" value="TreeGrafter"/>
</dbReference>
<dbReference type="Gene3D" id="3.40.50.1580">
    <property type="entry name" value="Nucleoside phosphorylase domain"/>
    <property type="match status" value="1"/>
</dbReference>
<comment type="catalytic activity">
    <reaction evidence="3">
        <text>uridine + phosphate = alpha-D-ribose 1-phosphate + uracil</text>
        <dbReference type="Rhea" id="RHEA:24388"/>
        <dbReference type="ChEBI" id="CHEBI:16704"/>
        <dbReference type="ChEBI" id="CHEBI:17568"/>
        <dbReference type="ChEBI" id="CHEBI:43474"/>
        <dbReference type="ChEBI" id="CHEBI:57720"/>
        <dbReference type="EC" id="2.4.2.3"/>
    </reaction>
</comment>
<evidence type="ECO:0000256" key="2">
    <source>
        <dbReference type="ARBA" id="ARBA00021980"/>
    </source>
</evidence>
<name>A0A1W1ZUT6_9FLAO</name>
<protein>
    <recommendedName>
        <fullName evidence="2">Uridine phosphorylase</fullName>
        <ecNumber evidence="1">2.4.2.3</ecNumber>
    </recommendedName>
</protein>
<dbReference type="CDD" id="cd00436">
    <property type="entry name" value="UP_TbUP-like"/>
    <property type="match status" value="1"/>
</dbReference>
<evidence type="ECO:0000313" key="5">
    <source>
        <dbReference type="EMBL" id="SMC52245.1"/>
    </source>
</evidence>
<proteinExistence type="predicted"/>
<evidence type="ECO:0000313" key="6">
    <source>
        <dbReference type="Proteomes" id="UP000192393"/>
    </source>
</evidence>
<dbReference type="GO" id="GO:0005829">
    <property type="term" value="C:cytosol"/>
    <property type="evidence" value="ECO:0007669"/>
    <property type="project" value="TreeGrafter"/>
</dbReference>
<accession>A0A1W1ZUT6</accession>
<dbReference type="SUPFAM" id="SSF53167">
    <property type="entry name" value="Purine and uridine phosphorylases"/>
    <property type="match status" value="1"/>
</dbReference>
<dbReference type="EC" id="2.4.2.3" evidence="1"/>
<feature type="domain" description="Nucleoside phosphorylase" evidence="4">
    <location>
        <begin position="35"/>
        <end position="274"/>
    </location>
</feature>
<dbReference type="PANTHER" id="PTHR43691:SF11">
    <property type="entry name" value="FI09636P-RELATED"/>
    <property type="match status" value="1"/>
</dbReference>